<comment type="caution">
    <text evidence="2">The sequence shown here is derived from an EMBL/GenBank/DDBJ whole genome shotgun (WGS) entry which is preliminary data.</text>
</comment>
<keyword evidence="1" id="KW-0472">Membrane</keyword>
<dbReference type="Proteomes" id="UP001464891">
    <property type="component" value="Unassembled WGS sequence"/>
</dbReference>
<proteinExistence type="predicted"/>
<feature type="transmembrane region" description="Helical" evidence="1">
    <location>
        <begin position="6"/>
        <end position="31"/>
    </location>
</feature>
<evidence type="ECO:0000313" key="2">
    <source>
        <dbReference type="EMBL" id="MEP0821095.1"/>
    </source>
</evidence>
<dbReference type="RefSeq" id="WP_190441939.1">
    <property type="nucleotide sequence ID" value="NZ_JAMPKM010000069.1"/>
</dbReference>
<organism evidence="2 3">
    <name type="scientific">Trichocoleus desertorum GB2-A4</name>
    <dbReference type="NCBI Taxonomy" id="2933944"/>
    <lineage>
        <taxon>Bacteria</taxon>
        <taxon>Bacillati</taxon>
        <taxon>Cyanobacteriota</taxon>
        <taxon>Cyanophyceae</taxon>
        <taxon>Leptolyngbyales</taxon>
        <taxon>Trichocoleusaceae</taxon>
        <taxon>Trichocoleus</taxon>
    </lineage>
</organism>
<dbReference type="EMBL" id="JAMPKM010000069">
    <property type="protein sequence ID" value="MEP0821095.1"/>
    <property type="molecule type" value="Genomic_DNA"/>
</dbReference>
<protein>
    <submittedName>
        <fullName evidence="2">Uncharacterized protein</fullName>
    </submittedName>
</protein>
<gene>
    <name evidence="2" type="ORF">NC998_29040</name>
</gene>
<evidence type="ECO:0000256" key="1">
    <source>
        <dbReference type="SAM" id="Phobius"/>
    </source>
</evidence>
<accession>A0ABV0JH33</accession>
<keyword evidence="3" id="KW-1185">Reference proteome</keyword>
<name>A0ABV0JH33_9CYAN</name>
<sequence>MEKQLLRFLIVCAIVVPYCFIAYFSLLRFAVPRLLNTRSAIPTYAGFYIQYPNLVGKASNIQCVTNGQNADYGYSYSCRFNVNLSNIEKFIEQKQLLAQDFEECSSIDAPPNMGEYSPPPSWEPSDLEVGGKCYVSGRFASGQFINDEVFLLYSPTNQLAYMQEND</sequence>
<evidence type="ECO:0000313" key="3">
    <source>
        <dbReference type="Proteomes" id="UP001464891"/>
    </source>
</evidence>
<keyword evidence="1" id="KW-0812">Transmembrane</keyword>
<keyword evidence="1" id="KW-1133">Transmembrane helix</keyword>
<reference evidence="2 3" key="1">
    <citation type="submission" date="2022-04" db="EMBL/GenBank/DDBJ databases">
        <title>Positive selection, recombination, and allopatry shape intraspecific diversity of widespread and dominant cyanobacteria.</title>
        <authorList>
            <person name="Wei J."/>
            <person name="Shu W."/>
            <person name="Hu C."/>
        </authorList>
    </citation>
    <scope>NUCLEOTIDE SEQUENCE [LARGE SCALE GENOMIC DNA]</scope>
    <source>
        <strain evidence="2 3">GB2-A4</strain>
    </source>
</reference>